<name>A0ABR6Z5V3_9BURK</name>
<dbReference type="InterPro" id="IPR031811">
    <property type="entry name" value="ALGX/ALGJ_SGNH-like"/>
</dbReference>
<keyword evidence="4 7" id="KW-0732">Signal</keyword>
<evidence type="ECO:0000256" key="5">
    <source>
        <dbReference type="ARBA" id="ARBA00022764"/>
    </source>
</evidence>
<evidence type="ECO:0000259" key="8">
    <source>
        <dbReference type="Pfam" id="PF16822"/>
    </source>
</evidence>
<protein>
    <recommendedName>
        <fullName evidence="8">AlgX/AlgJ SGNH hydrolase-like domain-containing protein</fullName>
    </recommendedName>
</protein>
<feature type="chain" id="PRO_5047523836" description="AlgX/AlgJ SGNH hydrolase-like domain-containing protein" evidence="7">
    <location>
        <begin position="19"/>
        <end position="450"/>
    </location>
</feature>
<comment type="pathway">
    <text evidence="2">Glycan biosynthesis; alginate biosynthesis.</text>
</comment>
<keyword evidence="10" id="KW-1185">Reference proteome</keyword>
<evidence type="ECO:0000256" key="6">
    <source>
        <dbReference type="ARBA" id="ARBA00022841"/>
    </source>
</evidence>
<organism evidence="9 10">
    <name type="scientific">Undibacterium umbellatum</name>
    <dbReference type="NCBI Taxonomy" id="2762300"/>
    <lineage>
        <taxon>Bacteria</taxon>
        <taxon>Pseudomonadati</taxon>
        <taxon>Pseudomonadota</taxon>
        <taxon>Betaproteobacteria</taxon>
        <taxon>Burkholderiales</taxon>
        <taxon>Oxalobacteraceae</taxon>
        <taxon>Undibacterium</taxon>
    </lineage>
</organism>
<keyword evidence="6" id="KW-0016">Alginate biosynthesis</keyword>
<evidence type="ECO:0000313" key="9">
    <source>
        <dbReference type="EMBL" id="MBC3907115.1"/>
    </source>
</evidence>
<evidence type="ECO:0000256" key="3">
    <source>
        <dbReference type="ARBA" id="ARBA00022679"/>
    </source>
</evidence>
<sequence>MASLATSAIFLGIIPAHAEEAAAIAGKNDWLFYRHEWANSADLAATNTSVELIKSFSKALQDNGITLVVAMVPLKARIYQAHVTEQYKLNPYMAGNYQRMAQALSSAGVKVVDLNSSFLQGAKNHPDKHLYFRLDSHWTPTGALLAAETVASSMEADASMKAQLRQIPVEKYTMRWSEQAIATVSRDLVMQLPKGAPTYAPEYVLDAEITKTATGSNLLGDAALPMISLVGSSYSKPWTRFPEFLKYTLQKDVLAIAVGADQGAWVGMESYLRDDAFQNTPPKFLIWEMPERDMRAPPAFLYREARYRSDNQEWLQRVSVMAQTQCRSGAASVKFLSPSARETQRAQFSRTSVADTVALEFNQATEAQDYLQANISSKAGQTLNLEAMKGELSARKWSLTINPDGNPHTLKIALPAGSKAYTGLKIWPGETTGFTISDVRLCRLPASVIK</sequence>
<feature type="signal peptide" evidence="7">
    <location>
        <begin position="1"/>
        <end position="18"/>
    </location>
</feature>
<evidence type="ECO:0000256" key="7">
    <source>
        <dbReference type="SAM" id="SignalP"/>
    </source>
</evidence>
<proteinExistence type="predicted"/>
<comment type="caution">
    <text evidence="9">The sequence shown here is derived from an EMBL/GenBank/DDBJ whole genome shotgun (WGS) entry which is preliminary data.</text>
</comment>
<gene>
    <name evidence="9" type="ORF">H8L47_06025</name>
</gene>
<dbReference type="EMBL" id="JACOFX010000002">
    <property type="protein sequence ID" value="MBC3907115.1"/>
    <property type="molecule type" value="Genomic_DNA"/>
</dbReference>
<reference evidence="9 10" key="1">
    <citation type="submission" date="2020-08" db="EMBL/GenBank/DDBJ databases">
        <title>Novel species isolated from subtropical streams in China.</title>
        <authorList>
            <person name="Lu H."/>
        </authorList>
    </citation>
    <scope>NUCLEOTIDE SEQUENCE [LARGE SCALE GENOMIC DNA]</scope>
    <source>
        <strain evidence="9 10">NL8W</strain>
    </source>
</reference>
<evidence type="ECO:0000256" key="1">
    <source>
        <dbReference type="ARBA" id="ARBA00004418"/>
    </source>
</evidence>
<dbReference type="InterPro" id="IPR036514">
    <property type="entry name" value="SGNH_hydro_sf"/>
</dbReference>
<accession>A0ABR6Z5V3</accession>
<dbReference type="Gene3D" id="3.40.50.1110">
    <property type="entry name" value="SGNH hydrolase"/>
    <property type="match status" value="1"/>
</dbReference>
<evidence type="ECO:0000256" key="2">
    <source>
        <dbReference type="ARBA" id="ARBA00005182"/>
    </source>
</evidence>
<dbReference type="Pfam" id="PF16822">
    <property type="entry name" value="ALGX"/>
    <property type="match status" value="1"/>
</dbReference>
<dbReference type="SUPFAM" id="SSF52266">
    <property type="entry name" value="SGNH hydrolase"/>
    <property type="match status" value="1"/>
</dbReference>
<keyword evidence="3" id="KW-0808">Transferase</keyword>
<dbReference type="RefSeq" id="WP_186952324.1">
    <property type="nucleotide sequence ID" value="NZ_JACOFX010000002.1"/>
</dbReference>
<evidence type="ECO:0000256" key="4">
    <source>
        <dbReference type="ARBA" id="ARBA00022729"/>
    </source>
</evidence>
<dbReference type="Proteomes" id="UP000646911">
    <property type="component" value="Unassembled WGS sequence"/>
</dbReference>
<feature type="domain" description="AlgX/AlgJ SGNH hydrolase-like" evidence="8">
    <location>
        <begin position="24"/>
        <end position="291"/>
    </location>
</feature>
<keyword evidence="5" id="KW-0574">Periplasm</keyword>
<comment type="subcellular location">
    <subcellularLocation>
        <location evidence="1">Periplasm</location>
    </subcellularLocation>
</comment>
<evidence type="ECO:0000313" key="10">
    <source>
        <dbReference type="Proteomes" id="UP000646911"/>
    </source>
</evidence>